<dbReference type="InterPro" id="IPR043502">
    <property type="entry name" value="DNA/RNA_pol_sf"/>
</dbReference>
<name>A0A2I0I8U5_PUNGR</name>
<accession>A0A2I0I8U5</accession>
<dbReference type="PANTHER" id="PTHR24559:SF457">
    <property type="entry name" value="RNA-DIRECTED DNA POLYMERASE HOMOLOG"/>
    <property type="match status" value="1"/>
</dbReference>
<evidence type="ECO:0000313" key="2">
    <source>
        <dbReference type="Proteomes" id="UP000233551"/>
    </source>
</evidence>
<proteinExistence type="predicted"/>
<dbReference type="Gene3D" id="3.10.10.10">
    <property type="entry name" value="HIV Type 1 Reverse Transcriptase, subunit A, domain 1"/>
    <property type="match status" value="1"/>
</dbReference>
<keyword evidence="2" id="KW-1185">Reference proteome</keyword>
<dbReference type="InterPro" id="IPR053134">
    <property type="entry name" value="RNA-dir_DNA_polymerase"/>
</dbReference>
<dbReference type="AlphaFoldDB" id="A0A2I0I8U5"/>
<gene>
    <name evidence="1" type="ORF">CRG98_039180</name>
</gene>
<evidence type="ECO:0008006" key="3">
    <source>
        <dbReference type="Google" id="ProtNLM"/>
    </source>
</evidence>
<dbReference type="EMBL" id="PGOL01003559">
    <property type="protein sequence ID" value="PKI40429.1"/>
    <property type="molecule type" value="Genomic_DNA"/>
</dbReference>
<dbReference type="SUPFAM" id="SSF56672">
    <property type="entry name" value="DNA/RNA polymerases"/>
    <property type="match status" value="1"/>
</dbReference>
<comment type="caution">
    <text evidence="1">The sequence shown here is derived from an EMBL/GenBank/DDBJ whole genome shotgun (WGS) entry which is preliminary data.</text>
</comment>
<dbReference type="Proteomes" id="UP000233551">
    <property type="component" value="Unassembled WGS sequence"/>
</dbReference>
<organism evidence="1 2">
    <name type="scientific">Punica granatum</name>
    <name type="common">Pomegranate</name>
    <dbReference type="NCBI Taxonomy" id="22663"/>
    <lineage>
        <taxon>Eukaryota</taxon>
        <taxon>Viridiplantae</taxon>
        <taxon>Streptophyta</taxon>
        <taxon>Embryophyta</taxon>
        <taxon>Tracheophyta</taxon>
        <taxon>Spermatophyta</taxon>
        <taxon>Magnoliopsida</taxon>
        <taxon>eudicotyledons</taxon>
        <taxon>Gunneridae</taxon>
        <taxon>Pentapetalae</taxon>
        <taxon>rosids</taxon>
        <taxon>malvids</taxon>
        <taxon>Myrtales</taxon>
        <taxon>Lythraceae</taxon>
        <taxon>Punica</taxon>
    </lineage>
</organism>
<sequence>MHAELQAVREERDRLHCELVDSRAEIADYRESNSAATGPHDRPSSTGYLPILGAHPPHAGLSYQAPPPINTTFHELGTPTNAAQFASLTHFFPEADAEQERRLKRMEETIRALQANDVRPDARYGDCSLFPGMRLPPKFKAEDIPTWEDLSRKFTDQYRYCAEMPPTLLELSTKEMARGQKFEEYAAKWRAQAAKHIPLISEAQQIQLFHSTLRGVYYSHLLAHTSSFSDLIEARLDEDSLVPEIEESLRRLEDRQLTSLEPKEEINVGTKEEPRVLKIGTSLDPTQRVRMIDFLTRYQEVFAWSYADMPGLDPSIVKHFLPLDTEKFPPKRQQLRRQRAGLLLRIKEEVFNQINAGFLEVCNYSEWVANIMPVEKKDGRVRVCIDYRDLNKASPKDNFPLPHIDILVDNTPRPEYKLRLNPTKCTFGARSGKLLGFV</sequence>
<evidence type="ECO:0000313" key="1">
    <source>
        <dbReference type="EMBL" id="PKI40429.1"/>
    </source>
</evidence>
<dbReference type="PANTHER" id="PTHR24559">
    <property type="entry name" value="TRANSPOSON TY3-I GAG-POL POLYPROTEIN"/>
    <property type="match status" value="1"/>
</dbReference>
<protein>
    <recommendedName>
        <fullName evidence="3">Retrotransposon gag domain-containing protein</fullName>
    </recommendedName>
</protein>
<reference evidence="1 2" key="1">
    <citation type="submission" date="2017-11" db="EMBL/GenBank/DDBJ databases">
        <title>De-novo sequencing of pomegranate (Punica granatum L.) genome.</title>
        <authorList>
            <person name="Akparov Z."/>
            <person name="Amiraslanov A."/>
            <person name="Hajiyeva S."/>
            <person name="Abbasov M."/>
            <person name="Kaur K."/>
            <person name="Hamwieh A."/>
            <person name="Solovyev V."/>
            <person name="Salamov A."/>
            <person name="Braich B."/>
            <person name="Kosarev P."/>
            <person name="Mahmoud A."/>
            <person name="Hajiyev E."/>
            <person name="Babayeva S."/>
            <person name="Izzatullayeva V."/>
            <person name="Mammadov A."/>
            <person name="Mammadov A."/>
            <person name="Sharifova S."/>
            <person name="Ojaghi J."/>
            <person name="Eynullazada K."/>
            <person name="Bayramov B."/>
            <person name="Abdulazimova A."/>
            <person name="Shahmuradov I."/>
        </authorList>
    </citation>
    <scope>NUCLEOTIDE SEQUENCE [LARGE SCALE GENOMIC DNA]</scope>
    <source>
        <strain evidence="2">cv. AG2017</strain>
        <tissue evidence="1">Leaf</tissue>
    </source>
</reference>
<feature type="non-terminal residue" evidence="1">
    <location>
        <position position="438"/>
    </location>
</feature>